<accession>A0A7T6XH02</accession>
<dbReference type="RefSeq" id="XP_065956002.1">
    <property type="nucleotide sequence ID" value="XM_066100602.1"/>
</dbReference>
<dbReference type="Proteomes" id="UP000595662">
    <property type="component" value="Chromosome 1"/>
</dbReference>
<name>A0A7T6XH02_PENDI</name>
<proteinExistence type="predicted"/>
<reference evidence="1 2" key="1">
    <citation type="submission" date="2020-08" db="EMBL/GenBank/DDBJ databases">
        <title>The completed genome sequence of the pathogenic ascomycete fungus Penicillium digitatum.</title>
        <authorList>
            <person name="Wang M."/>
        </authorList>
    </citation>
    <scope>NUCLEOTIDE SEQUENCE [LARGE SCALE GENOMIC DNA]</scope>
    <source>
        <strain evidence="1 2">PdW03</strain>
    </source>
</reference>
<evidence type="ECO:0000313" key="2">
    <source>
        <dbReference type="Proteomes" id="UP000595662"/>
    </source>
</evidence>
<evidence type="ECO:0000313" key="1">
    <source>
        <dbReference type="EMBL" id="QQK40949.1"/>
    </source>
</evidence>
<dbReference type="GeneID" id="90952548"/>
<sequence>MINVSGSTFCIADPTRLSSPQPQCAPFSSFIGHAATANAKIKILLRRVQDLIDTNHPAYKKLILRV</sequence>
<protein>
    <submittedName>
        <fullName evidence="1">Uncharacterized protein</fullName>
    </submittedName>
</protein>
<dbReference type="EMBL" id="CP060774">
    <property type="protein sequence ID" value="QQK40949.1"/>
    <property type="molecule type" value="Genomic_DNA"/>
</dbReference>
<gene>
    <name evidence="1" type="ORF">Pdw03_3803</name>
</gene>
<organism evidence="1 2">
    <name type="scientific">Penicillium digitatum</name>
    <name type="common">Green mold</name>
    <dbReference type="NCBI Taxonomy" id="36651"/>
    <lineage>
        <taxon>Eukaryota</taxon>
        <taxon>Fungi</taxon>
        <taxon>Dikarya</taxon>
        <taxon>Ascomycota</taxon>
        <taxon>Pezizomycotina</taxon>
        <taxon>Eurotiomycetes</taxon>
        <taxon>Eurotiomycetidae</taxon>
        <taxon>Eurotiales</taxon>
        <taxon>Aspergillaceae</taxon>
        <taxon>Penicillium</taxon>
    </lineage>
</organism>
<dbReference type="AlphaFoldDB" id="A0A7T6XH02"/>